<dbReference type="Proteomes" id="UP000549616">
    <property type="component" value="Unassembled WGS sequence"/>
</dbReference>
<dbReference type="GO" id="GO:0005886">
    <property type="term" value="C:plasma membrane"/>
    <property type="evidence" value="ECO:0007669"/>
    <property type="project" value="UniProtKB-SubCell"/>
</dbReference>
<evidence type="ECO:0000313" key="10">
    <source>
        <dbReference type="Proteomes" id="UP000549616"/>
    </source>
</evidence>
<reference evidence="9 10" key="1">
    <citation type="submission" date="2020-07" db="EMBL/GenBank/DDBJ databases">
        <title>Sequencing the genomes of 1000 actinobacteria strains.</title>
        <authorList>
            <person name="Klenk H.-P."/>
        </authorList>
    </citation>
    <scope>NUCLEOTIDE SEQUENCE [LARGE SCALE GENOMIC DNA]</scope>
    <source>
        <strain evidence="9 10">DSM 104006</strain>
    </source>
</reference>
<dbReference type="PANTHER" id="PTHR43744">
    <property type="entry name" value="ABC TRANSPORTER PERMEASE PROTEIN MG189-RELATED-RELATED"/>
    <property type="match status" value="1"/>
</dbReference>
<feature type="transmembrane region" description="Helical" evidence="7">
    <location>
        <begin position="196"/>
        <end position="218"/>
    </location>
</feature>
<evidence type="ECO:0000256" key="2">
    <source>
        <dbReference type="ARBA" id="ARBA00022448"/>
    </source>
</evidence>
<sequence length="290" mass="32219">MTADTSLAPRLAVSAPRRLLRPGRVLGYLFLIALTAAMVFPLLWLVLTSLRPADDVFGAGLLPREISFDAYVRAWTQLDYPGHFLNSLGITLLTVLGVVALAALGGYSFAKLEFPFKEPIYVVLLVTLMLPATAIVVPLFLELRSLELLNTRQGLILVYIGTSLPFAMFLMRAFFETLPDELIQAARVDGCGEFAIFWRIMLPLARPGIATVVIFQFMHTWNEFLFAQTLLQTPSRHPLQPVLYSLVGEYSTDWTILAASLVMTIVPIVVVYVRMQRQFVAGLTLGAVKD</sequence>
<feature type="transmembrane region" description="Helical" evidence="7">
    <location>
        <begin position="254"/>
        <end position="273"/>
    </location>
</feature>
<protein>
    <submittedName>
        <fullName evidence="9">ABC-type glycerol-3-phosphate transport system permease component</fullName>
    </submittedName>
</protein>
<evidence type="ECO:0000256" key="1">
    <source>
        <dbReference type="ARBA" id="ARBA00004651"/>
    </source>
</evidence>
<dbReference type="Gene3D" id="1.10.3720.10">
    <property type="entry name" value="MetI-like"/>
    <property type="match status" value="1"/>
</dbReference>
<dbReference type="CDD" id="cd06261">
    <property type="entry name" value="TM_PBP2"/>
    <property type="match status" value="1"/>
</dbReference>
<keyword evidence="5 7" id="KW-1133">Transmembrane helix</keyword>
<dbReference type="RefSeq" id="WP_179776545.1">
    <property type="nucleotide sequence ID" value="NZ_JACCFK010000002.1"/>
</dbReference>
<keyword evidence="10" id="KW-1185">Reference proteome</keyword>
<feature type="transmembrane region" description="Helical" evidence="7">
    <location>
        <begin position="121"/>
        <end position="141"/>
    </location>
</feature>
<dbReference type="AlphaFoldDB" id="A0A853BBY3"/>
<dbReference type="PROSITE" id="PS50928">
    <property type="entry name" value="ABC_TM1"/>
    <property type="match status" value="1"/>
</dbReference>
<dbReference type="InterPro" id="IPR035906">
    <property type="entry name" value="MetI-like_sf"/>
</dbReference>
<evidence type="ECO:0000256" key="7">
    <source>
        <dbReference type="RuleBase" id="RU363032"/>
    </source>
</evidence>
<evidence type="ECO:0000256" key="3">
    <source>
        <dbReference type="ARBA" id="ARBA00022475"/>
    </source>
</evidence>
<dbReference type="PANTHER" id="PTHR43744:SF8">
    <property type="entry name" value="SN-GLYCEROL-3-PHOSPHATE TRANSPORT SYSTEM PERMEASE PROTEIN UGPE"/>
    <property type="match status" value="1"/>
</dbReference>
<feature type="domain" description="ABC transmembrane type-1" evidence="8">
    <location>
        <begin position="84"/>
        <end position="274"/>
    </location>
</feature>
<evidence type="ECO:0000259" key="8">
    <source>
        <dbReference type="PROSITE" id="PS50928"/>
    </source>
</evidence>
<gene>
    <name evidence="9" type="ORF">HNR02_005670</name>
</gene>
<dbReference type="InterPro" id="IPR000515">
    <property type="entry name" value="MetI-like"/>
</dbReference>
<proteinExistence type="inferred from homology"/>
<comment type="subcellular location">
    <subcellularLocation>
        <location evidence="1 7">Cell membrane</location>
        <topology evidence="1 7">Multi-pass membrane protein</topology>
    </subcellularLocation>
</comment>
<keyword evidence="3" id="KW-1003">Cell membrane</keyword>
<name>A0A853BBY3_9PSEU</name>
<evidence type="ECO:0000313" key="9">
    <source>
        <dbReference type="EMBL" id="NYI92295.1"/>
    </source>
</evidence>
<evidence type="ECO:0000256" key="6">
    <source>
        <dbReference type="ARBA" id="ARBA00023136"/>
    </source>
</evidence>
<feature type="transmembrane region" description="Helical" evidence="7">
    <location>
        <begin position="25"/>
        <end position="47"/>
    </location>
</feature>
<accession>A0A853BBY3</accession>
<keyword evidence="6 7" id="KW-0472">Membrane</keyword>
<comment type="similarity">
    <text evidence="7">Belongs to the binding-protein-dependent transport system permease family.</text>
</comment>
<dbReference type="GO" id="GO:0055085">
    <property type="term" value="P:transmembrane transport"/>
    <property type="evidence" value="ECO:0007669"/>
    <property type="project" value="InterPro"/>
</dbReference>
<evidence type="ECO:0000256" key="5">
    <source>
        <dbReference type="ARBA" id="ARBA00022989"/>
    </source>
</evidence>
<comment type="caution">
    <text evidence="9">The sequence shown here is derived from an EMBL/GenBank/DDBJ whole genome shotgun (WGS) entry which is preliminary data.</text>
</comment>
<organism evidence="9 10">
    <name type="scientific">Amycolatopsis endophytica</name>
    <dbReference type="NCBI Taxonomy" id="860233"/>
    <lineage>
        <taxon>Bacteria</taxon>
        <taxon>Bacillati</taxon>
        <taxon>Actinomycetota</taxon>
        <taxon>Actinomycetes</taxon>
        <taxon>Pseudonocardiales</taxon>
        <taxon>Pseudonocardiaceae</taxon>
        <taxon>Amycolatopsis</taxon>
    </lineage>
</organism>
<feature type="transmembrane region" description="Helical" evidence="7">
    <location>
        <begin position="153"/>
        <end position="175"/>
    </location>
</feature>
<evidence type="ECO:0000256" key="4">
    <source>
        <dbReference type="ARBA" id="ARBA00022692"/>
    </source>
</evidence>
<keyword evidence="4 7" id="KW-0812">Transmembrane</keyword>
<feature type="transmembrane region" description="Helical" evidence="7">
    <location>
        <begin position="88"/>
        <end position="109"/>
    </location>
</feature>
<dbReference type="SUPFAM" id="SSF161098">
    <property type="entry name" value="MetI-like"/>
    <property type="match status" value="1"/>
</dbReference>
<keyword evidence="2 7" id="KW-0813">Transport</keyword>
<dbReference type="Pfam" id="PF00528">
    <property type="entry name" value="BPD_transp_1"/>
    <property type="match status" value="1"/>
</dbReference>
<dbReference type="EMBL" id="JACCFK010000002">
    <property type="protein sequence ID" value="NYI92295.1"/>
    <property type="molecule type" value="Genomic_DNA"/>
</dbReference>